<accession>A0A2M6W3F6</accession>
<dbReference type="InterPro" id="IPR025101">
    <property type="entry name" value="DUF4012"/>
</dbReference>
<dbReference type="Proteomes" id="UP000231183">
    <property type="component" value="Unassembled WGS sequence"/>
</dbReference>
<reference evidence="2" key="1">
    <citation type="submission" date="2017-09" db="EMBL/GenBank/DDBJ databases">
        <title>Depth-based differentiation of microbial function through sediment-hosted aquifers and enrichment of novel symbionts in the deep terrestrial subsurface.</title>
        <authorList>
            <person name="Probst A.J."/>
            <person name="Ladd B."/>
            <person name="Jarett J.K."/>
            <person name="Geller-Mcgrath D.E."/>
            <person name="Sieber C.M.K."/>
            <person name="Emerson J.B."/>
            <person name="Anantharaman K."/>
            <person name="Thomas B.C."/>
            <person name="Malmstrom R."/>
            <person name="Stieglmeier M."/>
            <person name="Klingl A."/>
            <person name="Woyke T."/>
            <person name="Ryan C.M."/>
            <person name="Banfield J.F."/>
        </authorList>
    </citation>
    <scope>NUCLEOTIDE SEQUENCE [LARGE SCALE GENOMIC DNA]</scope>
</reference>
<comment type="caution">
    <text evidence="1">The sequence shown here is derived from an EMBL/GenBank/DDBJ whole genome shotgun (WGS) entry which is preliminary data.</text>
</comment>
<evidence type="ECO:0008006" key="3">
    <source>
        <dbReference type="Google" id="ProtNLM"/>
    </source>
</evidence>
<dbReference type="AlphaFoldDB" id="A0A2M6W3F6"/>
<evidence type="ECO:0000313" key="1">
    <source>
        <dbReference type="EMBL" id="PIT87326.1"/>
    </source>
</evidence>
<gene>
    <name evidence="1" type="ORF">COU31_03535</name>
</gene>
<evidence type="ECO:0000313" key="2">
    <source>
        <dbReference type="Proteomes" id="UP000231183"/>
    </source>
</evidence>
<proteinExistence type="predicted"/>
<dbReference type="Pfam" id="PF13196">
    <property type="entry name" value="DUF4012"/>
    <property type="match status" value="1"/>
</dbReference>
<organism evidence="1 2">
    <name type="scientific">Candidatus Magasanikbacteria bacterium CG10_big_fil_rev_8_21_14_0_10_40_10</name>
    <dbReference type="NCBI Taxonomy" id="1974648"/>
    <lineage>
        <taxon>Bacteria</taxon>
        <taxon>Candidatus Magasanikiibacteriota</taxon>
    </lineage>
</organism>
<name>A0A2M6W3F6_9BACT</name>
<protein>
    <recommendedName>
        <fullName evidence="3">DUF4012 domain-containing protein</fullName>
    </recommendedName>
</protein>
<sequence length="856" mass="96863">MKSIKNNKRKQIRRCTACQKIGHNRSTCPSAGLFVAPAKSQTFTQSKPLNFYIHHSVAEPPISKHVIDLKKHNIWNEIEAISPEQNQPKLFHSYHQYLKPSLKKYAPINFKTIEPFKLASFKTDEIKVNSVRQPTKKIQKKYLTILSHWFSGQVKNMPKLPRFNFDSINQSFRCQADNFGRGLYQWQQIYFPFKRTVSSLVIFSLIIFAPTHAQSYYENIKLSASKVSDQGINGYDSLQDSTKFLLGGQIENAQNDLQKAIVNFNNAATEMQSNHKWLMEILTHIPILNEKIAQRQKLITIGQNISSGNEYLLSAITQIKQNSTADLSAQIDILNINLAKALPFYQSAVANLDKVDPQILPKNYQKEYTDFVSLFKAFVVDLQSINNSALALRSILGADGNKNYLIAFQNSSEIRPTGGFIGSFALITVANGKIIDLQVPAGGSYDLDGQLTEYIEPPTPMTLVNTRWYFHDANWFADYQASAQKMIWFYEHSRDNTKIDGVVAVNSEVLNRALDLFGPLEDKSRDLILTSANALTTIQKIVETGPEKQVNRPKQIITDLAPILLEKIKQSDPEQILPALYQLSDALWKKEIQLYFVDPSAQAQIDKFGWAGKILPTTAGQDYIFVVNTNLQGQKSDAVIDQSIDYEASIQPDGSIISTVSIVRKNNGESGDEIYGRTNVDYLRLYVPQGSQLISAGGFTLIDEKFFKAPNRLDKPDADLRKIEKTIGYDSLSGTKITDEFNKTSFGNWVVTQPQQTSRIYFTYRLPFKVKLQSEQAQKKWLDIFPSNLTVSQYQLIAQKQSGADSRFSAKLIYPDGWRPYWHDGEDVKLASNGASIEMENLASDQVWSLIMEKNI</sequence>
<dbReference type="EMBL" id="PFBX01000037">
    <property type="protein sequence ID" value="PIT87326.1"/>
    <property type="molecule type" value="Genomic_DNA"/>
</dbReference>